<evidence type="ECO:0000259" key="5">
    <source>
        <dbReference type="PROSITE" id="PS51350"/>
    </source>
</evidence>
<dbReference type="Pfam" id="PF00381">
    <property type="entry name" value="PTS-HPr"/>
    <property type="match status" value="1"/>
</dbReference>
<comment type="caution">
    <text evidence="6">The sequence shown here is derived from an EMBL/GenBank/DDBJ whole genome shotgun (WGS) entry which is preliminary data.</text>
</comment>
<dbReference type="NCBIfam" id="TIGR01003">
    <property type="entry name" value="PTS_HPr_family"/>
    <property type="match status" value="1"/>
</dbReference>
<dbReference type="PROSITE" id="PS51350">
    <property type="entry name" value="PTS_HPR_DOM"/>
    <property type="match status" value="1"/>
</dbReference>
<dbReference type="InterPro" id="IPR035895">
    <property type="entry name" value="HPr-like_sf"/>
</dbReference>
<accession>A0A968KUM5</accession>
<evidence type="ECO:0000313" key="7">
    <source>
        <dbReference type="Proteomes" id="UP000778951"/>
    </source>
</evidence>
<dbReference type="EMBL" id="JAATLM010000001">
    <property type="protein sequence ID" value="NIZ69724.1"/>
    <property type="molecule type" value="Genomic_DNA"/>
</dbReference>
<dbReference type="SUPFAM" id="SSF55594">
    <property type="entry name" value="HPr-like"/>
    <property type="match status" value="1"/>
</dbReference>
<dbReference type="InterPro" id="IPR050399">
    <property type="entry name" value="HPr"/>
</dbReference>
<dbReference type="GO" id="GO:0005737">
    <property type="term" value="C:cytoplasm"/>
    <property type="evidence" value="ECO:0007669"/>
    <property type="project" value="UniProtKB-SubCell"/>
</dbReference>
<keyword evidence="4" id="KW-0598">Phosphotransferase system</keyword>
<feature type="domain" description="HPr" evidence="5">
    <location>
        <begin position="1"/>
        <end position="88"/>
    </location>
</feature>
<comment type="similarity">
    <text evidence="2">Belongs to the HPr family.</text>
</comment>
<dbReference type="GO" id="GO:0009401">
    <property type="term" value="P:phosphoenolpyruvate-dependent sugar phosphotransferase system"/>
    <property type="evidence" value="ECO:0007669"/>
    <property type="project" value="UniProtKB-KW"/>
</dbReference>
<dbReference type="PROSITE" id="PS00369">
    <property type="entry name" value="PTS_HPR_HIS"/>
    <property type="match status" value="1"/>
</dbReference>
<evidence type="ECO:0000256" key="2">
    <source>
        <dbReference type="ARBA" id="ARBA00010736"/>
    </source>
</evidence>
<comment type="subcellular location">
    <subcellularLocation>
        <location evidence="1">Cytoplasm</location>
    </subcellularLocation>
</comment>
<organism evidence="6 7">
    <name type="scientific">Entomospira culicis</name>
    <dbReference type="NCBI Taxonomy" id="2719989"/>
    <lineage>
        <taxon>Bacteria</taxon>
        <taxon>Pseudomonadati</taxon>
        <taxon>Spirochaetota</taxon>
        <taxon>Spirochaetia</taxon>
        <taxon>Spirochaetales</taxon>
        <taxon>Spirochaetaceae</taxon>
        <taxon>Entomospira</taxon>
    </lineage>
</organism>
<proteinExistence type="inferred from homology"/>
<keyword evidence="3" id="KW-0963">Cytoplasm</keyword>
<protein>
    <submittedName>
        <fullName evidence="6">HPr family phosphocarrier protein</fullName>
    </submittedName>
</protein>
<sequence>MRSVVVKIENKEGLHARPASMIMQCASEFDSSVYLVVHQERVNAKSIMSLIGVSALYGSEVTLEIDGEDEAQAEEALKAVFASKFGEE</sequence>
<dbReference type="Gene3D" id="3.30.1340.10">
    <property type="entry name" value="HPr-like"/>
    <property type="match status" value="1"/>
</dbReference>
<dbReference type="PRINTS" id="PR00107">
    <property type="entry name" value="PHOSPHOCPHPR"/>
</dbReference>
<name>A0A968KUM5_9SPIO</name>
<evidence type="ECO:0000256" key="3">
    <source>
        <dbReference type="ARBA" id="ARBA00022490"/>
    </source>
</evidence>
<dbReference type="InterPro" id="IPR000032">
    <property type="entry name" value="HPr-like"/>
</dbReference>
<dbReference type="RefSeq" id="WP_167695808.1">
    <property type="nucleotide sequence ID" value="NZ_CP118181.1"/>
</dbReference>
<dbReference type="AlphaFoldDB" id="A0A968KUM5"/>
<evidence type="ECO:0000256" key="4">
    <source>
        <dbReference type="ARBA" id="ARBA00022683"/>
    </source>
</evidence>
<gene>
    <name evidence="6" type="ORF">HCT48_05800</name>
</gene>
<dbReference type="Proteomes" id="UP000778951">
    <property type="component" value="Unassembled WGS sequence"/>
</dbReference>
<dbReference type="InterPro" id="IPR001020">
    <property type="entry name" value="PTS_HPr_His_P_site"/>
</dbReference>
<keyword evidence="7" id="KW-1185">Reference proteome</keyword>
<evidence type="ECO:0000313" key="6">
    <source>
        <dbReference type="EMBL" id="NIZ69724.1"/>
    </source>
</evidence>
<dbReference type="CDD" id="cd00367">
    <property type="entry name" value="PTS-HPr_like"/>
    <property type="match status" value="1"/>
</dbReference>
<dbReference type="PANTHER" id="PTHR33705:SF2">
    <property type="entry name" value="PHOSPHOCARRIER PROTEIN NPR"/>
    <property type="match status" value="1"/>
</dbReference>
<evidence type="ECO:0000256" key="1">
    <source>
        <dbReference type="ARBA" id="ARBA00004496"/>
    </source>
</evidence>
<dbReference type="PANTHER" id="PTHR33705">
    <property type="entry name" value="PHOSPHOCARRIER PROTEIN HPR"/>
    <property type="match status" value="1"/>
</dbReference>
<reference evidence="6" key="1">
    <citation type="submission" date="2020-03" db="EMBL/GenBank/DDBJ databases">
        <title>Spirochaetal bacteria isolated from arthropods constitute a novel genus Entomospira genus novum within the order Spirochaetales.</title>
        <authorList>
            <person name="Grana-Miraglia L."/>
            <person name="Sikutova S."/>
            <person name="Fingerle V."/>
            <person name="Sing A."/>
            <person name="Castillo-Ramirez S."/>
            <person name="Margos G."/>
            <person name="Rudolf I."/>
        </authorList>
    </citation>
    <scope>NUCLEOTIDE SEQUENCE</scope>
    <source>
        <strain evidence="6">BR149</strain>
    </source>
</reference>